<dbReference type="Proteomes" id="UP001597387">
    <property type="component" value="Unassembled WGS sequence"/>
</dbReference>
<dbReference type="EMBL" id="JBHUHZ010000001">
    <property type="protein sequence ID" value="MFD2160959.1"/>
    <property type="molecule type" value="Genomic_DNA"/>
</dbReference>
<gene>
    <name evidence="1" type="ORF">ACFSJU_01045</name>
</gene>
<comment type="caution">
    <text evidence="1">The sequence shown here is derived from an EMBL/GenBank/DDBJ whole genome shotgun (WGS) entry which is preliminary data.</text>
</comment>
<reference evidence="2" key="1">
    <citation type="journal article" date="2019" name="Int. J. Syst. Evol. Microbiol.">
        <title>The Global Catalogue of Microorganisms (GCM) 10K type strain sequencing project: providing services to taxonomists for standard genome sequencing and annotation.</title>
        <authorList>
            <consortium name="The Broad Institute Genomics Platform"/>
            <consortium name="The Broad Institute Genome Sequencing Center for Infectious Disease"/>
            <person name="Wu L."/>
            <person name="Ma J."/>
        </authorList>
    </citation>
    <scope>NUCLEOTIDE SEQUENCE [LARGE SCALE GENOMIC DNA]</scope>
    <source>
        <strain evidence="2">KCTC 42217</strain>
    </source>
</reference>
<evidence type="ECO:0000313" key="2">
    <source>
        <dbReference type="Proteomes" id="UP001597387"/>
    </source>
</evidence>
<accession>A0ABW4ZGG2</accession>
<evidence type="ECO:0000313" key="1">
    <source>
        <dbReference type="EMBL" id="MFD2160959.1"/>
    </source>
</evidence>
<keyword evidence="2" id="KW-1185">Reference proteome</keyword>
<proteinExistence type="predicted"/>
<sequence>MALTLSSWRFSKYEESWEWIQRCLLQSYNQFSETSLKKWDLSVSPEGFFRLKKIFPSGKQEYFSFNISRLKDISFKGSSDSGEIIFTTREDDIIVQTYNDPHGNIDSMSTVFKLPVLGMETQKLDSLRNALLMFKH</sequence>
<name>A0ABW4ZGG2_9SPHI</name>
<protein>
    <submittedName>
        <fullName evidence="1">Uncharacterized protein</fullName>
    </submittedName>
</protein>
<dbReference type="RefSeq" id="WP_255905241.1">
    <property type="nucleotide sequence ID" value="NZ_JAFMZO010000005.1"/>
</dbReference>
<organism evidence="1 2">
    <name type="scientific">Paradesertivirga mongoliensis</name>
    <dbReference type="NCBI Taxonomy" id="2100740"/>
    <lineage>
        <taxon>Bacteria</taxon>
        <taxon>Pseudomonadati</taxon>
        <taxon>Bacteroidota</taxon>
        <taxon>Sphingobacteriia</taxon>
        <taxon>Sphingobacteriales</taxon>
        <taxon>Sphingobacteriaceae</taxon>
        <taxon>Paradesertivirga</taxon>
    </lineage>
</organism>